<sequence length="18" mass="2071">MSVEGRRGRRKLASDCFC</sequence>
<dbReference type="Proteomes" id="UP000251960">
    <property type="component" value="Chromosome 3"/>
</dbReference>
<dbReference type="AlphaFoldDB" id="A0A3L6FN55"/>
<organism evidence="1 2">
    <name type="scientific">Zea mays</name>
    <name type="common">Maize</name>
    <dbReference type="NCBI Taxonomy" id="4577"/>
    <lineage>
        <taxon>Eukaryota</taxon>
        <taxon>Viridiplantae</taxon>
        <taxon>Streptophyta</taxon>
        <taxon>Embryophyta</taxon>
        <taxon>Tracheophyta</taxon>
        <taxon>Spermatophyta</taxon>
        <taxon>Magnoliopsida</taxon>
        <taxon>Liliopsida</taxon>
        <taxon>Poales</taxon>
        <taxon>Poaceae</taxon>
        <taxon>PACMAD clade</taxon>
        <taxon>Panicoideae</taxon>
        <taxon>Andropogonodae</taxon>
        <taxon>Andropogoneae</taxon>
        <taxon>Tripsacinae</taxon>
        <taxon>Zea</taxon>
    </lineage>
</organism>
<proteinExistence type="predicted"/>
<name>A0A3L6FN55_MAIZE</name>
<accession>A0A3L6FN55</accession>
<evidence type="ECO:0000313" key="1">
    <source>
        <dbReference type="EMBL" id="PWZ34423.1"/>
    </source>
</evidence>
<evidence type="ECO:0000313" key="2">
    <source>
        <dbReference type="Proteomes" id="UP000251960"/>
    </source>
</evidence>
<protein>
    <submittedName>
        <fullName evidence="1">Uncharacterized protein</fullName>
    </submittedName>
</protein>
<dbReference type="EMBL" id="NCVQ01000004">
    <property type="protein sequence ID" value="PWZ34423.1"/>
    <property type="molecule type" value="Genomic_DNA"/>
</dbReference>
<gene>
    <name evidence="1" type="ORF">Zm00014a_043940</name>
</gene>
<comment type="caution">
    <text evidence="1">The sequence shown here is derived from an EMBL/GenBank/DDBJ whole genome shotgun (WGS) entry which is preliminary data.</text>
</comment>
<reference evidence="1 2" key="1">
    <citation type="journal article" date="2018" name="Nat. Genet.">
        <title>Extensive intraspecific gene order and gene structural variations between Mo17 and other maize genomes.</title>
        <authorList>
            <person name="Sun S."/>
            <person name="Zhou Y."/>
            <person name="Chen J."/>
            <person name="Shi J."/>
            <person name="Zhao H."/>
            <person name="Zhao H."/>
            <person name="Song W."/>
            <person name="Zhang M."/>
            <person name="Cui Y."/>
            <person name="Dong X."/>
            <person name="Liu H."/>
            <person name="Ma X."/>
            <person name="Jiao Y."/>
            <person name="Wang B."/>
            <person name="Wei X."/>
            <person name="Stein J.C."/>
            <person name="Glaubitz J.C."/>
            <person name="Lu F."/>
            <person name="Yu G."/>
            <person name="Liang C."/>
            <person name="Fengler K."/>
            <person name="Li B."/>
            <person name="Rafalski A."/>
            <person name="Schnable P.S."/>
            <person name="Ware D.H."/>
            <person name="Buckler E.S."/>
            <person name="Lai J."/>
        </authorList>
    </citation>
    <scope>NUCLEOTIDE SEQUENCE [LARGE SCALE GENOMIC DNA]</scope>
    <source>
        <strain evidence="2">cv. Missouri 17</strain>
        <tissue evidence="1">Seedling</tissue>
    </source>
</reference>